<sequence>EAQKVLQRIAQEQRRSKEAALNDAVKSLATTYAEMIEKLVDEHSVTTEKVKLLLGCETLYKNKRGPTLHNAIVHVKALELNEGRPMGAKYTLVDIRNIIEDDPSIKHLSQQEKKDYILKLKEHRTQQRLSVRATNSAASKDAQVTLNKVFKELEALALRTGMYACLFATRGYVYDTNQATWFGTDNMMDFWEDVLSLQPDYITKQLELWGCNQNKSIFSSFSCPGGLTSLLDIDERDSVENMQRQSKRLLESGFSECFLMI</sequence>
<comment type="caution">
    <text evidence="1">The sequence shown here is derived from an EMBL/GenBank/DDBJ whole genome shotgun (WGS) entry which is preliminary data.</text>
</comment>
<protein>
    <submittedName>
        <fullName evidence="1">Uncharacterized protein</fullName>
    </submittedName>
</protein>
<reference evidence="1" key="1">
    <citation type="journal article" date="2020" name="New Phytol.">
        <title>Comparative genomics reveals dynamic genome evolution in host specialist ectomycorrhizal fungi.</title>
        <authorList>
            <person name="Lofgren L.A."/>
            <person name="Nguyen N.H."/>
            <person name="Vilgalys R."/>
            <person name="Ruytinx J."/>
            <person name="Liao H.L."/>
            <person name="Branco S."/>
            <person name="Kuo A."/>
            <person name="LaButti K."/>
            <person name="Lipzen A."/>
            <person name="Andreopoulos W."/>
            <person name="Pangilinan J."/>
            <person name="Riley R."/>
            <person name="Hundley H."/>
            <person name="Na H."/>
            <person name="Barry K."/>
            <person name="Grigoriev I.V."/>
            <person name="Stajich J.E."/>
            <person name="Kennedy P.G."/>
        </authorList>
    </citation>
    <scope>NUCLEOTIDE SEQUENCE</scope>
    <source>
        <strain evidence="1">FC203</strain>
    </source>
</reference>
<keyword evidence="2" id="KW-1185">Reference proteome</keyword>
<name>A0AAD4DS44_9AGAM</name>
<dbReference type="EMBL" id="JABBWK010000115">
    <property type="protein sequence ID" value="KAG1892862.1"/>
    <property type="molecule type" value="Genomic_DNA"/>
</dbReference>
<feature type="non-terminal residue" evidence="1">
    <location>
        <position position="1"/>
    </location>
</feature>
<dbReference type="Proteomes" id="UP001195769">
    <property type="component" value="Unassembled WGS sequence"/>
</dbReference>
<evidence type="ECO:0000313" key="2">
    <source>
        <dbReference type="Proteomes" id="UP001195769"/>
    </source>
</evidence>
<accession>A0AAD4DS44</accession>
<dbReference type="AlphaFoldDB" id="A0AAD4DS44"/>
<evidence type="ECO:0000313" key="1">
    <source>
        <dbReference type="EMBL" id="KAG1892862.1"/>
    </source>
</evidence>
<dbReference type="GeneID" id="64670346"/>
<organism evidence="1 2">
    <name type="scientific">Suillus fuscotomentosus</name>
    <dbReference type="NCBI Taxonomy" id="1912939"/>
    <lineage>
        <taxon>Eukaryota</taxon>
        <taxon>Fungi</taxon>
        <taxon>Dikarya</taxon>
        <taxon>Basidiomycota</taxon>
        <taxon>Agaricomycotina</taxon>
        <taxon>Agaricomycetes</taxon>
        <taxon>Agaricomycetidae</taxon>
        <taxon>Boletales</taxon>
        <taxon>Suillineae</taxon>
        <taxon>Suillaceae</taxon>
        <taxon>Suillus</taxon>
    </lineage>
</organism>
<gene>
    <name evidence="1" type="ORF">F5891DRAFT_963820</name>
</gene>
<dbReference type="RefSeq" id="XP_041218438.1">
    <property type="nucleotide sequence ID" value="XM_041376048.1"/>
</dbReference>
<proteinExistence type="predicted"/>